<dbReference type="GO" id="GO:0003676">
    <property type="term" value="F:nucleic acid binding"/>
    <property type="evidence" value="ECO:0007669"/>
    <property type="project" value="InterPro"/>
</dbReference>
<evidence type="ECO:0000256" key="7">
    <source>
        <dbReference type="RuleBase" id="RU000492"/>
    </source>
</evidence>
<evidence type="ECO:0000256" key="3">
    <source>
        <dbReference type="ARBA" id="ARBA00022806"/>
    </source>
</evidence>
<dbReference type="Pfam" id="PF00270">
    <property type="entry name" value="DEAD"/>
    <property type="match status" value="1"/>
</dbReference>
<dbReference type="GO" id="GO:0005524">
    <property type="term" value="F:ATP binding"/>
    <property type="evidence" value="ECO:0007669"/>
    <property type="project" value="UniProtKB-KW"/>
</dbReference>
<name>A0A6N8FBG3_9GAMM</name>
<feature type="domain" description="Helicase ATP-binding" evidence="8">
    <location>
        <begin position="33"/>
        <end position="209"/>
    </location>
</feature>
<evidence type="ECO:0000313" key="12">
    <source>
        <dbReference type="Proteomes" id="UP000439994"/>
    </source>
</evidence>
<evidence type="ECO:0000259" key="10">
    <source>
        <dbReference type="PROSITE" id="PS51195"/>
    </source>
</evidence>
<evidence type="ECO:0000256" key="1">
    <source>
        <dbReference type="ARBA" id="ARBA00022741"/>
    </source>
</evidence>
<dbReference type="GO" id="GO:0003724">
    <property type="term" value="F:RNA helicase activity"/>
    <property type="evidence" value="ECO:0007669"/>
    <property type="project" value="InterPro"/>
</dbReference>
<dbReference type="SMART" id="SM00490">
    <property type="entry name" value="HELICc"/>
    <property type="match status" value="1"/>
</dbReference>
<keyword evidence="4 7" id="KW-0067">ATP-binding</keyword>
<dbReference type="PROSITE" id="PS51192">
    <property type="entry name" value="HELICASE_ATP_BIND_1"/>
    <property type="match status" value="1"/>
</dbReference>
<evidence type="ECO:0000256" key="6">
    <source>
        <dbReference type="PROSITE-ProRule" id="PRU00552"/>
    </source>
</evidence>
<dbReference type="InterPro" id="IPR027417">
    <property type="entry name" value="P-loop_NTPase"/>
</dbReference>
<protein>
    <submittedName>
        <fullName evidence="11">DEAD/DEAH box helicase</fullName>
    </submittedName>
</protein>
<organism evidence="11 12">
    <name type="scientific">Psychrosphaera haliotis</name>
    <dbReference type="NCBI Taxonomy" id="555083"/>
    <lineage>
        <taxon>Bacteria</taxon>
        <taxon>Pseudomonadati</taxon>
        <taxon>Pseudomonadota</taxon>
        <taxon>Gammaproteobacteria</taxon>
        <taxon>Alteromonadales</taxon>
        <taxon>Pseudoalteromonadaceae</taxon>
        <taxon>Psychrosphaera</taxon>
    </lineage>
</organism>
<dbReference type="CDD" id="cd00268">
    <property type="entry name" value="DEADc"/>
    <property type="match status" value="1"/>
</dbReference>
<evidence type="ECO:0000313" key="11">
    <source>
        <dbReference type="EMBL" id="MUH73628.1"/>
    </source>
</evidence>
<dbReference type="PANTHER" id="PTHR47959:SF13">
    <property type="entry name" value="ATP-DEPENDENT RNA HELICASE RHLE"/>
    <property type="match status" value="1"/>
</dbReference>
<evidence type="ECO:0000256" key="2">
    <source>
        <dbReference type="ARBA" id="ARBA00022801"/>
    </source>
</evidence>
<dbReference type="InterPro" id="IPR050079">
    <property type="entry name" value="DEAD_box_RNA_helicase"/>
</dbReference>
<dbReference type="Gene3D" id="3.40.50.300">
    <property type="entry name" value="P-loop containing nucleotide triphosphate hydrolases"/>
    <property type="match status" value="2"/>
</dbReference>
<evidence type="ECO:0000256" key="5">
    <source>
        <dbReference type="ARBA" id="ARBA00038437"/>
    </source>
</evidence>
<dbReference type="PROSITE" id="PS51194">
    <property type="entry name" value="HELICASE_CTER"/>
    <property type="match status" value="1"/>
</dbReference>
<dbReference type="GO" id="GO:0005829">
    <property type="term" value="C:cytosol"/>
    <property type="evidence" value="ECO:0007669"/>
    <property type="project" value="TreeGrafter"/>
</dbReference>
<evidence type="ECO:0000259" key="9">
    <source>
        <dbReference type="PROSITE" id="PS51194"/>
    </source>
</evidence>
<dbReference type="AlphaFoldDB" id="A0A6N8FBG3"/>
<proteinExistence type="inferred from homology"/>
<dbReference type="RefSeq" id="WP_155697028.1">
    <property type="nucleotide sequence ID" value="NZ_WOCD01000005.1"/>
</dbReference>
<dbReference type="SUPFAM" id="SSF52540">
    <property type="entry name" value="P-loop containing nucleoside triphosphate hydrolases"/>
    <property type="match status" value="1"/>
</dbReference>
<keyword evidence="3 7" id="KW-0347">Helicase</keyword>
<dbReference type="Proteomes" id="UP000439994">
    <property type="component" value="Unassembled WGS sequence"/>
</dbReference>
<feature type="domain" description="Helicase C-terminal" evidence="9">
    <location>
        <begin position="236"/>
        <end position="383"/>
    </location>
</feature>
<evidence type="ECO:0000259" key="8">
    <source>
        <dbReference type="PROSITE" id="PS51192"/>
    </source>
</evidence>
<dbReference type="GO" id="GO:0016787">
    <property type="term" value="F:hydrolase activity"/>
    <property type="evidence" value="ECO:0007669"/>
    <property type="project" value="UniProtKB-KW"/>
</dbReference>
<dbReference type="PROSITE" id="PS51195">
    <property type="entry name" value="Q_MOTIF"/>
    <property type="match status" value="1"/>
</dbReference>
<dbReference type="SMART" id="SM00487">
    <property type="entry name" value="DEXDc"/>
    <property type="match status" value="1"/>
</dbReference>
<gene>
    <name evidence="11" type="ORF">GNP35_14715</name>
</gene>
<sequence>MASFAKLGLNKTLQKNTKTLGYSKPTYIQEKAIGAVLSGTDTYAIAPTGTGKTAAYLLPILQELSQVDYSAEQVRPIRALFLVPTRELALQVEESIGLYGKDLGLRTISIFGGVRMQSQANRFKRGTDILVATPKRLMDMLKVKTISLEKIQFFVMDEADRLVSMGIHSELKHMMALMPAKAQKVLFSATDSKALNKFSKEYQNRVKLIKGGDIQPALDQIVHTMYRVRREEKHEHLYALLKRLDSARVLIFAHSKHEVNYLNKLLNEQGFVTTGIHNDISQKKRQQRLEGFKTGEFNYLVATDIVSRGIDIDDLYYVVNFDLPVNNNDYLHRVGRTARTKTNKLATKKAMATKEMQQTLSKQIVDENKSNFSSAPEEQNVISRNDINGHVFSLVGPDQERLVPLIIKAVGKDIKLERPTWRLERK</sequence>
<feature type="short sequence motif" description="Q motif" evidence="6">
    <location>
        <begin position="2"/>
        <end position="30"/>
    </location>
</feature>
<dbReference type="CDD" id="cd18787">
    <property type="entry name" value="SF2_C_DEAD"/>
    <property type="match status" value="1"/>
</dbReference>
<evidence type="ECO:0000256" key="4">
    <source>
        <dbReference type="ARBA" id="ARBA00022840"/>
    </source>
</evidence>
<feature type="domain" description="DEAD-box RNA helicase Q" evidence="10">
    <location>
        <begin position="2"/>
        <end position="30"/>
    </location>
</feature>
<comment type="caution">
    <text evidence="11">The sequence shown here is derived from an EMBL/GenBank/DDBJ whole genome shotgun (WGS) entry which is preliminary data.</text>
</comment>
<dbReference type="InterPro" id="IPR044742">
    <property type="entry name" value="DEAD/DEAH_RhlB"/>
</dbReference>
<reference evidence="11 12" key="1">
    <citation type="submission" date="2019-11" db="EMBL/GenBank/DDBJ databases">
        <title>P. haliotis isolates from Z. marina roots.</title>
        <authorList>
            <person name="Cohen M."/>
            <person name="Jospin G."/>
            <person name="Eisen J.A."/>
            <person name="Coil D.A."/>
        </authorList>
    </citation>
    <scope>NUCLEOTIDE SEQUENCE [LARGE SCALE GENOMIC DNA]</scope>
    <source>
        <strain evidence="11 12">UCD-MCMsp1aY</strain>
    </source>
</reference>
<dbReference type="InterPro" id="IPR014001">
    <property type="entry name" value="Helicase_ATP-bd"/>
</dbReference>
<dbReference type="OrthoDB" id="6280324at2"/>
<dbReference type="PROSITE" id="PS00039">
    <property type="entry name" value="DEAD_ATP_HELICASE"/>
    <property type="match status" value="1"/>
</dbReference>
<dbReference type="InterPro" id="IPR000629">
    <property type="entry name" value="RNA-helicase_DEAD-box_CS"/>
</dbReference>
<keyword evidence="1 7" id="KW-0547">Nucleotide-binding</keyword>
<keyword evidence="2 7" id="KW-0378">Hydrolase</keyword>
<dbReference type="InterPro" id="IPR014014">
    <property type="entry name" value="RNA_helicase_DEAD_Q_motif"/>
</dbReference>
<comment type="similarity">
    <text evidence="5 7">Belongs to the DEAD box helicase family.</text>
</comment>
<dbReference type="PANTHER" id="PTHR47959">
    <property type="entry name" value="ATP-DEPENDENT RNA HELICASE RHLE-RELATED"/>
    <property type="match status" value="1"/>
</dbReference>
<dbReference type="InterPro" id="IPR011545">
    <property type="entry name" value="DEAD/DEAH_box_helicase_dom"/>
</dbReference>
<dbReference type="InterPro" id="IPR001650">
    <property type="entry name" value="Helicase_C-like"/>
</dbReference>
<accession>A0A6N8FBG3</accession>
<dbReference type="Pfam" id="PF00271">
    <property type="entry name" value="Helicase_C"/>
    <property type="match status" value="1"/>
</dbReference>
<dbReference type="EMBL" id="WOCD01000005">
    <property type="protein sequence ID" value="MUH73628.1"/>
    <property type="molecule type" value="Genomic_DNA"/>
</dbReference>
<keyword evidence="12" id="KW-1185">Reference proteome</keyword>